<keyword evidence="7" id="KW-0224">Dipeptidase</keyword>
<dbReference type="GO" id="GO:0008270">
    <property type="term" value="F:zinc ion binding"/>
    <property type="evidence" value="ECO:0007669"/>
    <property type="project" value="InterPro"/>
</dbReference>
<dbReference type="Pfam" id="PF01546">
    <property type="entry name" value="Peptidase_M20"/>
    <property type="match status" value="1"/>
</dbReference>
<dbReference type="InterPro" id="IPR036264">
    <property type="entry name" value="Bact_exopeptidase_dim_dom"/>
</dbReference>
<comment type="caution">
    <text evidence="9">The sequence shown here is derived from an EMBL/GenBank/DDBJ whole genome shotgun (WGS) entry which is preliminary data.</text>
</comment>
<dbReference type="SUPFAM" id="SSF53187">
    <property type="entry name" value="Zn-dependent exopeptidases"/>
    <property type="match status" value="1"/>
</dbReference>
<evidence type="ECO:0000256" key="4">
    <source>
        <dbReference type="ARBA" id="ARBA00022723"/>
    </source>
</evidence>
<evidence type="ECO:0000256" key="6">
    <source>
        <dbReference type="ARBA" id="ARBA00022833"/>
    </source>
</evidence>
<dbReference type="InterPro" id="IPR050072">
    <property type="entry name" value="Peptidase_M20A"/>
</dbReference>
<dbReference type="GO" id="GO:0008237">
    <property type="term" value="F:metallopeptidase activity"/>
    <property type="evidence" value="ECO:0007669"/>
    <property type="project" value="UniProtKB-KW"/>
</dbReference>
<dbReference type="PATRIC" id="fig|1319815.3.peg.519"/>
<proteinExistence type="inferred from homology"/>
<sequence>MHIGGKMNTKIQEKERLYKKMEENFPKFLKDLDRIVSIPSFLKENDDRFPFGEDIQKALETMLDICKELGLKTFIDPEGYYGYAEIGEGEKLVGVLGHLDVVPPGDLNKWENPPFEPIIKDGKYYGRGSQDDKGPTLAAIYALKTLLDCGFNLNYRVRFIFGTDEENLWRDMPRYVEKEEMPTVGFTPDSKFPLIYAEKGLLQCKLTAKNQSGMVFKGGDAFNSVPSSILVEKTAGLVQALDKLKYEYTEKDNKIEIIGKSVHAQVAETGVNAINRYLHALSLSGVETKSGKFIVENLIGYNFAEPIFGEVKDEHSGELKFNVGKIEFTPENEILCIDMRIPVTYDKEIIVKTLTEKAKEYGFEYSQHDYLKSIYTPLDSELVKTLMGAYQEVTGDMESQPIAGGGATYARAINNCVAFGYVLPNSPKTEHQPNEYIILDDMKMAMKIYMKAFEKFRV</sequence>
<dbReference type="eggNOG" id="COG0624">
    <property type="taxonomic scope" value="Bacteria"/>
</dbReference>
<dbReference type="STRING" id="1319815.HMPREF0202_00543"/>
<reference evidence="9 10" key="1">
    <citation type="submission" date="2013-08" db="EMBL/GenBank/DDBJ databases">
        <authorList>
            <person name="Weinstock G."/>
            <person name="Sodergren E."/>
            <person name="Wylie T."/>
            <person name="Fulton L."/>
            <person name="Fulton R."/>
            <person name="Fronick C."/>
            <person name="O'Laughlin M."/>
            <person name="Godfrey J."/>
            <person name="Miner T."/>
            <person name="Herter B."/>
            <person name="Appelbaum E."/>
            <person name="Cordes M."/>
            <person name="Lek S."/>
            <person name="Wollam A."/>
            <person name="Pepin K.H."/>
            <person name="Palsikar V.B."/>
            <person name="Mitreva M."/>
            <person name="Wilson R.K."/>
        </authorList>
    </citation>
    <scope>NUCLEOTIDE SEQUENCE [LARGE SCALE GENOMIC DNA]</scope>
    <source>
        <strain evidence="9 10">ATCC BAA-474</strain>
    </source>
</reference>
<organism evidence="9 10">
    <name type="scientific">Cetobacterium somerae ATCC BAA-474</name>
    <dbReference type="NCBI Taxonomy" id="1319815"/>
    <lineage>
        <taxon>Bacteria</taxon>
        <taxon>Fusobacteriati</taxon>
        <taxon>Fusobacteriota</taxon>
        <taxon>Fusobacteriia</taxon>
        <taxon>Fusobacteriales</taxon>
        <taxon>Fusobacteriaceae</taxon>
        <taxon>Cetobacterium</taxon>
    </lineage>
</organism>
<dbReference type="GO" id="GO:0006526">
    <property type="term" value="P:L-arginine biosynthetic process"/>
    <property type="evidence" value="ECO:0007669"/>
    <property type="project" value="TreeGrafter"/>
</dbReference>
<dbReference type="Proteomes" id="UP000017081">
    <property type="component" value="Unassembled WGS sequence"/>
</dbReference>
<dbReference type="InterPro" id="IPR002933">
    <property type="entry name" value="Peptidase_M20"/>
</dbReference>
<dbReference type="SUPFAM" id="SSF55031">
    <property type="entry name" value="Bacterial exopeptidase dimerisation domain"/>
    <property type="match status" value="1"/>
</dbReference>
<comment type="similarity">
    <text evidence="2">Belongs to the peptidase M20A family.</text>
</comment>
<name>U7VD91_9FUSO</name>
<dbReference type="InterPro" id="IPR010964">
    <property type="entry name" value="M20A_pepV-rel"/>
</dbReference>
<keyword evidence="5" id="KW-0378">Hydrolase</keyword>
<evidence type="ECO:0000256" key="8">
    <source>
        <dbReference type="ARBA" id="ARBA00023049"/>
    </source>
</evidence>
<dbReference type="EMBL" id="AXZF01000019">
    <property type="protein sequence ID" value="ERT69515.1"/>
    <property type="molecule type" value="Genomic_DNA"/>
</dbReference>
<dbReference type="PANTHER" id="PTHR43808">
    <property type="entry name" value="ACETYLORNITHINE DEACETYLASE"/>
    <property type="match status" value="1"/>
</dbReference>
<dbReference type="NCBIfam" id="TIGR01887">
    <property type="entry name" value="dipeptidaselike"/>
    <property type="match status" value="1"/>
</dbReference>
<keyword evidence="6" id="KW-0862">Zinc</keyword>
<evidence type="ECO:0000256" key="2">
    <source>
        <dbReference type="ARBA" id="ARBA00006247"/>
    </source>
</evidence>
<gene>
    <name evidence="9" type="ORF">HMPREF0202_00543</name>
</gene>
<dbReference type="PANTHER" id="PTHR43808:SF31">
    <property type="entry name" value="N-ACETYL-L-CITRULLINE DEACETYLASE"/>
    <property type="match status" value="1"/>
</dbReference>
<keyword evidence="4" id="KW-0479">Metal-binding</keyword>
<dbReference type="AlphaFoldDB" id="U7VD91"/>
<protein>
    <recommendedName>
        <fullName evidence="11">Dipeptidase</fullName>
    </recommendedName>
</protein>
<evidence type="ECO:0000313" key="10">
    <source>
        <dbReference type="Proteomes" id="UP000017081"/>
    </source>
</evidence>
<evidence type="ECO:0000256" key="5">
    <source>
        <dbReference type="ARBA" id="ARBA00022801"/>
    </source>
</evidence>
<evidence type="ECO:0000256" key="1">
    <source>
        <dbReference type="ARBA" id="ARBA00001947"/>
    </source>
</evidence>
<keyword evidence="10" id="KW-1185">Reference proteome</keyword>
<evidence type="ECO:0000256" key="7">
    <source>
        <dbReference type="ARBA" id="ARBA00022997"/>
    </source>
</evidence>
<evidence type="ECO:0000313" key="9">
    <source>
        <dbReference type="EMBL" id="ERT69515.1"/>
    </source>
</evidence>
<accession>U7VD91</accession>
<keyword evidence="3" id="KW-0645">Protease</keyword>
<dbReference type="GO" id="GO:0008777">
    <property type="term" value="F:acetylornithine deacetylase activity"/>
    <property type="evidence" value="ECO:0007669"/>
    <property type="project" value="TreeGrafter"/>
</dbReference>
<dbReference type="InterPro" id="IPR001261">
    <property type="entry name" value="ArgE/DapE_CS"/>
</dbReference>
<dbReference type="Gene3D" id="3.30.70.360">
    <property type="match status" value="2"/>
</dbReference>
<dbReference type="Gene3D" id="3.40.630.10">
    <property type="entry name" value="Zn peptidases"/>
    <property type="match status" value="1"/>
</dbReference>
<evidence type="ECO:0000256" key="3">
    <source>
        <dbReference type="ARBA" id="ARBA00022670"/>
    </source>
</evidence>
<keyword evidence="8" id="KW-0482">Metalloprotease</keyword>
<evidence type="ECO:0008006" key="11">
    <source>
        <dbReference type="Google" id="ProtNLM"/>
    </source>
</evidence>
<dbReference type="PROSITE" id="PS00758">
    <property type="entry name" value="ARGE_DAPE_CPG2_1"/>
    <property type="match status" value="1"/>
</dbReference>
<dbReference type="HOGENOM" id="CLU_031786_0_0_0"/>
<dbReference type="GO" id="GO:0006508">
    <property type="term" value="P:proteolysis"/>
    <property type="evidence" value="ECO:0007669"/>
    <property type="project" value="UniProtKB-KW"/>
</dbReference>
<comment type="cofactor">
    <cofactor evidence="1">
        <name>Zn(2+)</name>
        <dbReference type="ChEBI" id="CHEBI:29105"/>
    </cofactor>
</comment>
<dbReference type="GO" id="GO:0016805">
    <property type="term" value="F:dipeptidase activity"/>
    <property type="evidence" value="ECO:0007669"/>
    <property type="project" value="UniProtKB-KW"/>
</dbReference>